<dbReference type="EMBL" id="AZBU02000005">
    <property type="protein sequence ID" value="TKR76107.1"/>
    <property type="molecule type" value="Genomic_DNA"/>
</dbReference>
<keyword evidence="2" id="KW-1185">Reference proteome</keyword>
<reference evidence="1 2" key="1">
    <citation type="journal article" date="2015" name="Genome Biol.">
        <title>Comparative genomics of Steinernema reveals deeply conserved gene regulatory networks.</title>
        <authorList>
            <person name="Dillman A.R."/>
            <person name="Macchietto M."/>
            <person name="Porter C.F."/>
            <person name="Rogers A."/>
            <person name="Williams B."/>
            <person name="Antoshechkin I."/>
            <person name="Lee M.M."/>
            <person name="Goodwin Z."/>
            <person name="Lu X."/>
            <person name="Lewis E.E."/>
            <person name="Goodrich-Blair H."/>
            <person name="Stock S.P."/>
            <person name="Adams B.J."/>
            <person name="Sternberg P.W."/>
            <person name="Mortazavi A."/>
        </authorList>
    </citation>
    <scope>NUCLEOTIDE SEQUENCE [LARGE SCALE GENOMIC DNA]</scope>
    <source>
        <strain evidence="1 2">ALL</strain>
    </source>
</reference>
<accession>A0A4U5N182</accession>
<protein>
    <recommendedName>
        <fullName evidence="3">Reverse transcriptase domain-containing protein</fullName>
    </recommendedName>
</protein>
<evidence type="ECO:0000313" key="2">
    <source>
        <dbReference type="Proteomes" id="UP000298663"/>
    </source>
</evidence>
<comment type="caution">
    <text evidence="1">The sequence shown here is derived from an EMBL/GenBank/DDBJ whole genome shotgun (WGS) entry which is preliminary data.</text>
</comment>
<dbReference type="PRINTS" id="PR01345">
    <property type="entry name" value="CERVTRCPTASE"/>
</dbReference>
<evidence type="ECO:0008006" key="3">
    <source>
        <dbReference type="Google" id="ProtNLM"/>
    </source>
</evidence>
<evidence type="ECO:0000313" key="1">
    <source>
        <dbReference type="EMBL" id="TKR76107.1"/>
    </source>
</evidence>
<organism evidence="1 2">
    <name type="scientific">Steinernema carpocapsae</name>
    <name type="common">Entomopathogenic nematode</name>
    <dbReference type="NCBI Taxonomy" id="34508"/>
    <lineage>
        <taxon>Eukaryota</taxon>
        <taxon>Metazoa</taxon>
        <taxon>Ecdysozoa</taxon>
        <taxon>Nematoda</taxon>
        <taxon>Chromadorea</taxon>
        <taxon>Rhabditida</taxon>
        <taxon>Tylenchina</taxon>
        <taxon>Panagrolaimomorpha</taxon>
        <taxon>Strongyloidoidea</taxon>
        <taxon>Steinernematidae</taxon>
        <taxon>Steinernema</taxon>
    </lineage>
</organism>
<dbReference type="AlphaFoldDB" id="A0A4U5N182"/>
<dbReference type="PANTHER" id="PTHR33332">
    <property type="entry name" value="REVERSE TRANSCRIPTASE DOMAIN-CONTAINING PROTEIN"/>
    <property type="match status" value="1"/>
</dbReference>
<dbReference type="OrthoDB" id="5875724at2759"/>
<reference evidence="1 2" key="2">
    <citation type="journal article" date="2019" name="G3 (Bethesda)">
        <title>Hybrid Assembly of the Genome of the Entomopathogenic Nematode Steinernema carpocapsae Identifies the X-Chromosome.</title>
        <authorList>
            <person name="Serra L."/>
            <person name="Macchietto M."/>
            <person name="Macias-Munoz A."/>
            <person name="McGill C.J."/>
            <person name="Rodriguez I.M."/>
            <person name="Rodriguez B."/>
            <person name="Murad R."/>
            <person name="Mortazavi A."/>
        </authorList>
    </citation>
    <scope>NUCLEOTIDE SEQUENCE [LARGE SCALE GENOMIC DNA]</scope>
    <source>
        <strain evidence="1 2">ALL</strain>
    </source>
</reference>
<proteinExistence type="predicted"/>
<gene>
    <name evidence="1" type="ORF">L596_017302</name>
</gene>
<sequence length="181" mass="20782">MYADDLKICAVSNPRALKTALVFLEKWSADLGLPISEPKTLVMHVVRSNLKVDFELNGTLIAKTELVKDLGLTYDNTLSFLPHIKLCRSKATRTCKLIHRVFRCTSVKVRWRLFAAYVRSVLEYASVVWSFKAAPDCQLLESVQVKFLKFTFARLVDFRPLSLYWVCRLSSGIFNRPFLES</sequence>
<name>A0A4U5N182_STECR</name>
<dbReference type="STRING" id="34508.A0A4U5N182"/>
<dbReference type="Proteomes" id="UP000298663">
    <property type="component" value="Unassembled WGS sequence"/>
</dbReference>